<dbReference type="InterPro" id="IPR005467">
    <property type="entry name" value="His_kinase_dom"/>
</dbReference>
<dbReference type="RefSeq" id="WP_230526613.1">
    <property type="nucleotide sequence ID" value="NZ_JAJGAK010000001.1"/>
</dbReference>
<dbReference type="EMBL" id="JAJGAK010000001">
    <property type="protein sequence ID" value="MCC8363056.1"/>
    <property type="molecule type" value="Genomic_DNA"/>
</dbReference>
<dbReference type="InterPro" id="IPR003594">
    <property type="entry name" value="HATPase_dom"/>
</dbReference>
<evidence type="ECO:0000256" key="2">
    <source>
        <dbReference type="ARBA" id="ARBA00012438"/>
    </source>
</evidence>
<dbReference type="InterPro" id="IPR036890">
    <property type="entry name" value="HATPase_C_sf"/>
</dbReference>
<dbReference type="PANTHER" id="PTHR42878">
    <property type="entry name" value="TWO-COMPONENT HISTIDINE KINASE"/>
    <property type="match status" value="1"/>
</dbReference>
<dbReference type="Proteomes" id="UP001165293">
    <property type="component" value="Unassembled WGS sequence"/>
</dbReference>
<keyword evidence="3" id="KW-0597">Phosphoprotein</keyword>
<dbReference type="Gene3D" id="3.30.565.10">
    <property type="entry name" value="Histidine kinase-like ATPase, C-terminal domain"/>
    <property type="match status" value="1"/>
</dbReference>
<accession>A0ABS8JHJ4</accession>
<dbReference type="InterPro" id="IPR036097">
    <property type="entry name" value="HisK_dim/P_sf"/>
</dbReference>
<evidence type="ECO:0000256" key="1">
    <source>
        <dbReference type="ARBA" id="ARBA00000085"/>
    </source>
</evidence>
<feature type="region of interest" description="Disordered" evidence="6">
    <location>
        <begin position="216"/>
        <end position="240"/>
    </location>
</feature>
<feature type="domain" description="Histidine kinase" evidence="7">
    <location>
        <begin position="24"/>
        <end position="237"/>
    </location>
</feature>
<evidence type="ECO:0000259" key="7">
    <source>
        <dbReference type="PROSITE" id="PS50109"/>
    </source>
</evidence>
<dbReference type="SUPFAM" id="SSF47384">
    <property type="entry name" value="Homodimeric domain of signal transducing histidine kinase"/>
    <property type="match status" value="1"/>
</dbReference>
<keyword evidence="4" id="KW-0808">Transferase</keyword>
<dbReference type="Pfam" id="PF00512">
    <property type="entry name" value="HisKA"/>
    <property type="match status" value="1"/>
</dbReference>
<organism evidence="8 9">
    <name type="scientific">Noviluteimonas lactosilytica</name>
    <dbReference type="NCBI Taxonomy" id="2888523"/>
    <lineage>
        <taxon>Bacteria</taxon>
        <taxon>Pseudomonadati</taxon>
        <taxon>Pseudomonadota</taxon>
        <taxon>Gammaproteobacteria</taxon>
        <taxon>Lysobacterales</taxon>
        <taxon>Lysobacteraceae</taxon>
        <taxon>Noviluteimonas</taxon>
    </lineage>
</organism>
<keyword evidence="5" id="KW-0418">Kinase</keyword>
<dbReference type="InterPro" id="IPR003661">
    <property type="entry name" value="HisK_dim/P_dom"/>
</dbReference>
<protein>
    <recommendedName>
        <fullName evidence="2">histidine kinase</fullName>
        <ecNumber evidence="2">2.7.13.3</ecNumber>
    </recommendedName>
</protein>
<dbReference type="EC" id="2.7.13.3" evidence="2"/>
<keyword evidence="8" id="KW-0547">Nucleotide-binding</keyword>
<dbReference type="CDD" id="cd00082">
    <property type="entry name" value="HisKA"/>
    <property type="match status" value="1"/>
</dbReference>
<dbReference type="PANTHER" id="PTHR42878:SF15">
    <property type="entry name" value="BACTERIOPHYTOCHROME"/>
    <property type="match status" value="1"/>
</dbReference>
<dbReference type="Gene3D" id="1.10.287.130">
    <property type="match status" value="1"/>
</dbReference>
<dbReference type="PROSITE" id="PS50109">
    <property type="entry name" value="HIS_KIN"/>
    <property type="match status" value="1"/>
</dbReference>
<keyword evidence="8" id="KW-0067">ATP-binding</keyword>
<proteinExistence type="predicted"/>
<dbReference type="InterPro" id="IPR050351">
    <property type="entry name" value="BphY/WalK/GraS-like"/>
</dbReference>
<evidence type="ECO:0000313" key="8">
    <source>
        <dbReference type="EMBL" id="MCC8363056.1"/>
    </source>
</evidence>
<keyword evidence="9" id="KW-1185">Reference proteome</keyword>
<reference evidence="8" key="1">
    <citation type="submission" date="2021-10" db="EMBL/GenBank/DDBJ databases">
        <authorList>
            <person name="Lyu M."/>
            <person name="Wang X."/>
            <person name="Meng X."/>
            <person name="Xu K."/>
        </authorList>
    </citation>
    <scope>NUCLEOTIDE SEQUENCE</scope>
    <source>
        <strain evidence="8">A6</strain>
    </source>
</reference>
<dbReference type="InterPro" id="IPR004358">
    <property type="entry name" value="Sig_transdc_His_kin-like_C"/>
</dbReference>
<dbReference type="Pfam" id="PF02518">
    <property type="entry name" value="HATPase_c"/>
    <property type="match status" value="1"/>
</dbReference>
<evidence type="ECO:0000256" key="3">
    <source>
        <dbReference type="ARBA" id="ARBA00022553"/>
    </source>
</evidence>
<evidence type="ECO:0000313" key="9">
    <source>
        <dbReference type="Proteomes" id="UP001165293"/>
    </source>
</evidence>
<evidence type="ECO:0000256" key="6">
    <source>
        <dbReference type="SAM" id="MobiDB-lite"/>
    </source>
</evidence>
<dbReference type="PRINTS" id="PR00344">
    <property type="entry name" value="BCTRLSENSOR"/>
</dbReference>
<evidence type="ECO:0000256" key="4">
    <source>
        <dbReference type="ARBA" id="ARBA00022679"/>
    </source>
</evidence>
<name>A0ABS8JHJ4_9GAMM</name>
<dbReference type="SUPFAM" id="SSF55874">
    <property type="entry name" value="ATPase domain of HSP90 chaperone/DNA topoisomerase II/histidine kinase"/>
    <property type="match status" value="1"/>
</dbReference>
<sequence>MHDTEDLERECAALRRDHAVLAFGLSHDLRAPLRAIESFSYLLDQHGEQLDEQGRDHLRRIRDASARMARLLSRMQAWLQAGSATMRIEPVDLSLLADWCIAELRDAHPEREARVDIAPDLHARGDERLLKSALQELLHNAWHFTPTDRPVEIRVDAQRTPEGLTVRIHDRGEGFDPAHASRIGEPYQRLHAGTNVDGCGMGLAIARRIAERHGGSLRIEGQPGEGAVASLTLPDEDTAR</sequence>
<dbReference type="GO" id="GO:0005524">
    <property type="term" value="F:ATP binding"/>
    <property type="evidence" value="ECO:0007669"/>
    <property type="project" value="UniProtKB-KW"/>
</dbReference>
<comment type="caution">
    <text evidence="8">The sequence shown here is derived from an EMBL/GenBank/DDBJ whole genome shotgun (WGS) entry which is preliminary data.</text>
</comment>
<evidence type="ECO:0000256" key="5">
    <source>
        <dbReference type="ARBA" id="ARBA00022777"/>
    </source>
</evidence>
<comment type="catalytic activity">
    <reaction evidence="1">
        <text>ATP + protein L-histidine = ADP + protein N-phospho-L-histidine.</text>
        <dbReference type="EC" id="2.7.13.3"/>
    </reaction>
</comment>
<dbReference type="SMART" id="SM00387">
    <property type="entry name" value="HATPase_c"/>
    <property type="match status" value="1"/>
</dbReference>
<gene>
    <name evidence="8" type="ORF">LK996_08210</name>
</gene>